<dbReference type="EMBL" id="JAAGWQ010000207">
    <property type="protein sequence ID" value="KAF5659828.1"/>
    <property type="molecule type" value="Genomic_DNA"/>
</dbReference>
<dbReference type="OrthoDB" id="426882at2759"/>
<dbReference type="Proteomes" id="UP000567885">
    <property type="component" value="Unassembled WGS sequence"/>
</dbReference>
<dbReference type="CDD" id="cd12148">
    <property type="entry name" value="fungal_TF_MHR"/>
    <property type="match status" value="1"/>
</dbReference>
<feature type="domain" description="Xylanolytic transcriptional activator regulatory" evidence="2">
    <location>
        <begin position="3"/>
        <end position="161"/>
    </location>
</feature>
<dbReference type="GO" id="GO:0008270">
    <property type="term" value="F:zinc ion binding"/>
    <property type="evidence" value="ECO:0007669"/>
    <property type="project" value="InterPro"/>
</dbReference>
<dbReference type="PROSITE" id="PS51257">
    <property type="entry name" value="PROKAR_LIPOPROTEIN"/>
    <property type="match status" value="1"/>
</dbReference>
<dbReference type="Pfam" id="PF04082">
    <property type="entry name" value="Fungal_trans"/>
    <property type="match status" value="1"/>
</dbReference>
<dbReference type="InterPro" id="IPR053187">
    <property type="entry name" value="Notoamide_regulator"/>
</dbReference>
<sequence length="167" mass="18794">MGFHKDYFLKDLATGGTRFCSPLLVNTLLAAGCHASTSIPDRAKLWSPQNLAYQFLAEARRLWEIQDGKSSLTTIQAAIVLNIIYDCDTMDKIGRSYLLQAVAMAHDIKLLQASPDKPISKKMQRARAFTAWCLFAWDSMHSFHYRLPPLFDEAPESPLPAVHEDPL</sequence>
<proteinExistence type="predicted"/>
<evidence type="ECO:0000313" key="4">
    <source>
        <dbReference type="Proteomes" id="UP000567885"/>
    </source>
</evidence>
<protein>
    <submittedName>
        <fullName evidence="3">Nitrate assimilation regulatory nirA</fullName>
    </submittedName>
</protein>
<dbReference type="GO" id="GO:0006351">
    <property type="term" value="P:DNA-templated transcription"/>
    <property type="evidence" value="ECO:0007669"/>
    <property type="project" value="InterPro"/>
</dbReference>
<evidence type="ECO:0000256" key="1">
    <source>
        <dbReference type="ARBA" id="ARBA00023242"/>
    </source>
</evidence>
<evidence type="ECO:0000313" key="3">
    <source>
        <dbReference type="EMBL" id="KAF5659828.1"/>
    </source>
</evidence>
<reference evidence="3 4" key="1">
    <citation type="submission" date="2020-05" db="EMBL/GenBank/DDBJ databases">
        <title>Identification and distribution of gene clusters putatively required for synthesis of sphingolipid metabolism inhibitors in phylogenetically diverse species of the filamentous fungus Fusarium.</title>
        <authorList>
            <person name="Kim H.-S."/>
            <person name="Busman M."/>
            <person name="Brown D.W."/>
            <person name="Divon H."/>
            <person name="Uhlig S."/>
            <person name="Proctor R.H."/>
        </authorList>
    </citation>
    <scope>NUCLEOTIDE SEQUENCE [LARGE SCALE GENOMIC DNA]</scope>
    <source>
        <strain evidence="3 4">NRRL 20693</strain>
    </source>
</reference>
<keyword evidence="4" id="KW-1185">Reference proteome</keyword>
<dbReference type="PANTHER" id="PTHR47256:SF1">
    <property type="entry name" value="ZN(II)2CYS6 TRANSCRIPTION FACTOR (EUROFUNG)"/>
    <property type="match status" value="1"/>
</dbReference>
<evidence type="ECO:0000259" key="2">
    <source>
        <dbReference type="Pfam" id="PF04082"/>
    </source>
</evidence>
<dbReference type="PANTHER" id="PTHR47256">
    <property type="entry name" value="ZN(II)2CYS6 TRANSCRIPTION FACTOR (EUROFUNG)-RELATED"/>
    <property type="match status" value="1"/>
</dbReference>
<keyword evidence="1" id="KW-0539">Nucleus</keyword>
<dbReference type="InterPro" id="IPR007219">
    <property type="entry name" value="XnlR_reg_dom"/>
</dbReference>
<dbReference type="GO" id="GO:0003677">
    <property type="term" value="F:DNA binding"/>
    <property type="evidence" value="ECO:0007669"/>
    <property type="project" value="InterPro"/>
</dbReference>
<organism evidence="3 4">
    <name type="scientific">Fusarium heterosporum</name>
    <dbReference type="NCBI Taxonomy" id="42747"/>
    <lineage>
        <taxon>Eukaryota</taxon>
        <taxon>Fungi</taxon>
        <taxon>Dikarya</taxon>
        <taxon>Ascomycota</taxon>
        <taxon>Pezizomycotina</taxon>
        <taxon>Sordariomycetes</taxon>
        <taxon>Hypocreomycetidae</taxon>
        <taxon>Hypocreales</taxon>
        <taxon>Nectriaceae</taxon>
        <taxon>Fusarium</taxon>
        <taxon>Fusarium heterosporum species complex</taxon>
    </lineage>
</organism>
<accession>A0A8H5SZ41</accession>
<comment type="caution">
    <text evidence="3">The sequence shown here is derived from an EMBL/GenBank/DDBJ whole genome shotgun (WGS) entry which is preliminary data.</text>
</comment>
<name>A0A8H5SZ41_FUSHE</name>
<dbReference type="AlphaFoldDB" id="A0A8H5SZ41"/>
<gene>
    <name evidence="3" type="ORF">FHETE_9258</name>
</gene>